<protein>
    <submittedName>
        <fullName evidence="1">4'-phosphopantetheinyl transferase</fullName>
    </submittedName>
</protein>
<accession>A0A6L3NGJ8</accession>
<name>A0A6L3NGJ8_9BURK</name>
<proteinExistence type="predicted"/>
<evidence type="ECO:0000313" key="1">
    <source>
        <dbReference type="EMBL" id="KAB0668015.1"/>
    </source>
</evidence>
<dbReference type="AlphaFoldDB" id="A0A6L3NGJ8"/>
<comment type="caution">
    <text evidence="1">The sequence shown here is derived from an EMBL/GenBank/DDBJ whole genome shotgun (WGS) entry which is preliminary data.</text>
</comment>
<keyword evidence="1" id="KW-0808">Transferase</keyword>
<dbReference type="EMBL" id="VZOL01000257">
    <property type="protein sequence ID" value="KAB0668015.1"/>
    <property type="molecule type" value="Genomic_DNA"/>
</dbReference>
<sequence>APAAGVAAFDAGWLDAAPGYAACVAWAR</sequence>
<dbReference type="Proteomes" id="UP000473571">
    <property type="component" value="Unassembled WGS sequence"/>
</dbReference>
<dbReference type="GO" id="GO:0016740">
    <property type="term" value="F:transferase activity"/>
    <property type="evidence" value="ECO:0007669"/>
    <property type="project" value="UniProtKB-KW"/>
</dbReference>
<reference evidence="1 2" key="1">
    <citation type="submission" date="2019-09" db="EMBL/GenBank/DDBJ databases">
        <title>Draft genome sequences of 48 bacterial type strains from the CCUG.</title>
        <authorList>
            <person name="Tunovic T."/>
            <person name="Pineiro-Iglesias B."/>
            <person name="Unosson C."/>
            <person name="Inganas E."/>
            <person name="Ohlen M."/>
            <person name="Cardew S."/>
            <person name="Jensie-Markopoulos S."/>
            <person name="Salva-Serra F."/>
            <person name="Jaen-Luchoro D."/>
            <person name="Karlsson R."/>
            <person name="Svensson-Stadler L."/>
            <person name="Chun J."/>
            <person name="Moore E."/>
        </authorList>
    </citation>
    <scope>NUCLEOTIDE SEQUENCE [LARGE SCALE GENOMIC DNA]</scope>
    <source>
        <strain evidence="1 2">CCUG 65687</strain>
    </source>
</reference>
<feature type="non-terminal residue" evidence="1">
    <location>
        <position position="1"/>
    </location>
</feature>
<organism evidence="1 2">
    <name type="scientific">Burkholderia territorii</name>
    <dbReference type="NCBI Taxonomy" id="1503055"/>
    <lineage>
        <taxon>Bacteria</taxon>
        <taxon>Pseudomonadati</taxon>
        <taxon>Pseudomonadota</taxon>
        <taxon>Betaproteobacteria</taxon>
        <taxon>Burkholderiales</taxon>
        <taxon>Burkholderiaceae</taxon>
        <taxon>Burkholderia</taxon>
        <taxon>Burkholderia cepacia complex</taxon>
    </lineage>
</organism>
<gene>
    <name evidence="1" type="ORF">F7R13_18440</name>
</gene>
<evidence type="ECO:0000313" key="2">
    <source>
        <dbReference type="Proteomes" id="UP000473571"/>
    </source>
</evidence>